<evidence type="ECO:0000256" key="13">
    <source>
        <dbReference type="ARBA" id="ARBA00022777"/>
    </source>
</evidence>
<comment type="pathway">
    <text evidence="6">Cofactor biosynthesis; adenosylcobalamin biosynthesis; adenosylcobalamin from cob(II)yrinate a,c-diamide: step 5/7.</text>
</comment>
<dbReference type="Gene3D" id="3.40.50.300">
    <property type="entry name" value="P-loop containing nucleotide triphosphate hydrolases"/>
    <property type="match status" value="1"/>
</dbReference>
<keyword evidence="21" id="KW-1185">Reference proteome</keyword>
<comment type="caution">
    <text evidence="20">The sequence shown here is derived from an EMBL/GenBank/DDBJ whole genome shotgun (WGS) entry which is preliminary data.</text>
</comment>
<evidence type="ECO:0000313" key="21">
    <source>
        <dbReference type="Proteomes" id="UP000006316"/>
    </source>
</evidence>
<dbReference type="GO" id="GO:0005524">
    <property type="term" value="F:ATP binding"/>
    <property type="evidence" value="ECO:0007669"/>
    <property type="project" value="UniProtKB-KW"/>
</dbReference>
<keyword evidence="10" id="KW-0169">Cobalamin biosynthesis</keyword>
<dbReference type="CDD" id="cd00544">
    <property type="entry name" value="CobU"/>
    <property type="match status" value="1"/>
</dbReference>
<dbReference type="Proteomes" id="UP000006316">
    <property type="component" value="Unassembled WGS sequence"/>
</dbReference>
<dbReference type="RefSeq" id="WP_007086807.1">
    <property type="nucleotide sequence ID" value="NZ_AJLS01000127.1"/>
</dbReference>
<evidence type="ECO:0000256" key="12">
    <source>
        <dbReference type="ARBA" id="ARBA00022741"/>
    </source>
</evidence>
<dbReference type="PIRSF" id="PIRSF006135">
    <property type="entry name" value="CobU"/>
    <property type="match status" value="1"/>
</dbReference>
<comment type="catalytic activity">
    <reaction evidence="2">
        <text>adenosylcob(III)inamide phosphate + GTP + H(+) = adenosylcob(III)inamide-GDP + diphosphate</text>
        <dbReference type="Rhea" id="RHEA:22712"/>
        <dbReference type="ChEBI" id="CHEBI:15378"/>
        <dbReference type="ChEBI" id="CHEBI:33019"/>
        <dbReference type="ChEBI" id="CHEBI:37565"/>
        <dbReference type="ChEBI" id="CHEBI:58502"/>
        <dbReference type="ChEBI" id="CHEBI:60487"/>
        <dbReference type="EC" id="2.7.7.62"/>
    </reaction>
</comment>
<dbReference type="GO" id="GO:0005525">
    <property type="term" value="F:GTP binding"/>
    <property type="evidence" value="ECO:0007669"/>
    <property type="project" value="UniProtKB-KW"/>
</dbReference>
<evidence type="ECO:0000256" key="14">
    <source>
        <dbReference type="ARBA" id="ARBA00022840"/>
    </source>
</evidence>
<evidence type="ECO:0000256" key="11">
    <source>
        <dbReference type="ARBA" id="ARBA00022679"/>
    </source>
</evidence>
<feature type="binding site" evidence="19">
    <location>
        <begin position="57"/>
        <end position="60"/>
    </location>
    <ligand>
        <name>GTP</name>
        <dbReference type="ChEBI" id="CHEBI:37565"/>
    </ligand>
</feature>
<comment type="catalytic activity">
    <reaction evidence="1">
        <text>adenosylcob(III)inamide + ATP = adenosylcob(III)inamide phosphate + ADP + H(+)</text>
        <dbReference type="Rhea" id="RHEA:15769"/>
        <dbReference type="ChEBI" id="CHEBI:2480"/>
        <dbReference type="ChEBI" id="CHEBI:15378"/>
        <dbReference type="ChEBI" id="CHEBI:30616"/>
        <dbReference type="ChEBI" id="CHEBI:58502"/>
        <dbReference type="ChEBI" id="CHEBI:456216"/>
        <dbReference type="EC" id="2.7.1.156"/>
    </reaction>
</comment>
<keyword evidence="13 20" id="KW-0418">Kinase</keyword>
<evidence type="ECO:0000256" key="19">
    <source>
        <dbReference type="PIRSR" id="PIRSR006135-2"/>
    </source>
</evidence>
<evidence type="ECO:0000256" key="7">
    <source>
        <dbReference type="ARBA" id="ARBA00007490"/>
    </source>
</evidence>
<dbReference type="AlphaFoldDB" id="K6C3K3"/>
<evidence type="ECO:0000313" key="20">
    <source>
        <dbReference type="EMBL" id="EKN65725.1"/>
    </source>
</evidence>
<evidence type="ECO:0000256" key="16">
    <source>
        <dbReference type="ARBA" id="ARBA00029570"/>
    </source>
</evidence>
<comment type="function">
    <text evidence="4">Catalyzes ATP-dependent phosphorylation of adenosylcobinamide and addition of GMP to adenosylcobinamide phosphate.</text>
</comment>
<dbReference type="InterPro" id="IPR003203">
    <property type="entry name" value="CobU/CobP"/>
</dbReference>
<dbReference type="EMBL" id="AJLS01000127">
    <property type="protein sequence ID" value="EKN65725.1"/>
    <property type="molecule type" value="Genomic_DNA"/>
</dbReference>
<comment type="catalytic activity">
    <reaction evidence="3">
        <text>adenosylcob(III)inamide + GTP = adenosylcob(III)inamide phosphate + GDP + H(+)</text>
        <dbReference type="Rhea" id="RHEA:15765"/>
        <dbReference type="ChEBI" id="CHEBI:2480"/>
        <dbReference type="ChEBI" id="CHEBI:15378"/>
        <dbReference type="ChEBI" id="CHEBI:37565"/>
        <dbReference type="ChEBI" id="CHEBI:58189"/>
        <dbReference type="ChEBI" id="CHEBI:58502"/>
        <dbReference type="EC" id="2.7.1.156"/>
    </reaction>
</comment>
<keyword evidence="11 20" id="KW-0808">Transferase</keyword>
<feature type="binding site" evidence="19">
    <location>
        <begin position="40"/>
        <end position="42"/>
    </location>
    <ligand>
        <name>GTP</name>
        <dbReference type="ChEBI" id="CHEBI:37565"/>
    </ligand>
</feature>
<evidence type="ECO:0000256" key="1">
    <source>
        <dbReference type="ARBA" id="ARBA00000312"/>
    </source>
</evidence>
<keyword evidence="12 19" id="KW-0547">Nucleotide-binding</keyword>
<comment type="pathway">
    <text evidence="5">Cofactor biosynthesis; adenosylcobalamin biosynthesis; adenosylcobalamin from cob(II)yrinate a,c-diamide: step 6/7.</text>
</comment>
<dbReference type="STRING" id="1117379.BABA_19071"/>
<evidence type="ECO:0000256" key="2">
    <source>
        <dbReference type="ARBA" id="ARBA00000711"/>
    </source>
</evidence>
<sequence>MASSSLIFITGGVRSGKSRLAERLAVEIAGNKGGQLTYMATGVPSDTEMQQRVDMHKGDRAAGGYRWKTIEQPIQIGRLADSVSESDIILLDCVTTLLNNELFSSERTWDESFLTSVKDSIITGILSLKRRAGAMIVVSNEVLNESLKETNLVFSYGRLLGQIHQKLVKEADRALLVEAGIPIVMKEVGL</sequence>
<dbReference type="UniPathway" id="UPA00148">
    <property type="reaction ID" value="UER00236"/>
</dbReference>
<feature type="binding site" evidence="19">
    <location>
        <begin position="11"/>
        <end position="18"/>
    </location>
    <ligand>
        <name>GTP</name>
        <dbReference type="ChEBI" id="CHEBI:37565"/>
    </ligand>
</feature>
<dbReference type="SUPFAM" id="SSF52540">
    <property type="entry name" value="P-loop containing nucleoside triphosphate hydrolases"/>
    <property type="match status" value="1"/>
</dbReference>
<evidence type="ECO:0000256" key="10">
    <source>
        <dbReference type="ARBA" id="ARBA00022573"/>
    </source>
</evidence>
<evidence type="ECO:0000256" key="5">
    <source>
        <dbReference type="ARBA" id="ARBA00004692"/>
    </source>
</evidence>
<feature type="binding site" evidence="19">
    <location>
        <position position="71"/>
    </location>
    <ligand>
        <name>GTP</name>
        <dbReference type="ChEBI" id="CHEBI:37565"/>
    </ligand>
</feature>
<evidence type="ECO:0000256" key="8">
    <source>
        <dbReference type="ARBA" id="ARBA00012016"/>
    </source>
</evidence>
<accession>K6C3K3</accession>
<reference evidence="20 21" key="1">
    <citation type="journal article" date="2012" name="Front. Microbiol.">
        <title>Redundancy and modularity in membrane-associated dissimilatory nitrate reduction in Bacillus.</title>
        <authorList>
            <person name="Heylen K."/>
            <person name="Keltjens J."/>
        </authorList>
    </citation>
    <scope>NUCLEOTIDE SEQUENCE [LARGE SCALE GENOMIC DNA]</scope>
    <source>
        <strain evidence="21">LMG 21833T</strain>
    </source>
</reference>
<organism evidence="20 21">
    <name type="scientific">Neobacillus bataviensis LMG 21833</name>
    <dbReference type="NCBI Taxonomy" id="1117379"/>
    <lineage>
        <taxon>Bacteria</taxon>
        <taxon>Bacillati</taxon>
        <taxon>Bacillota</taxon>
        <taxon>Bacilli</taxon>
        <taxon>Bacillales</taxon>
        <taxon>Bacillaceae</taxon>
        <taxon>Neobacillus</taxon>
    </lineage>
</organism>
<keyword evidence="15 19" id="KW-0342">GTP-binding</keyword>
<evidence type="ECO:0000256" key="17">
    <source>
        <dbReference type="ARBA" id="ARBA00030571"/>
    </source>
</evidence>
<dbReference type="EC" id="2.7.7.62" evidence="9"/>
<protein>
    <recommendedName>
        <fullName evidence="16">Adenosylcobinamide kinase</fullName>
        <ecNumber evidence="8">2.7.1.156</ecNumber>
        <ecNumber evidence="9">2.7.7.62</ecNumber>
    </recommendedName>
    <alternativeName>
        <fullName evidence="17">Adenosylcobinamide-phosphate guanylyltransferase</fullName>
    </alternativeName>
</protein>
<dbReference type="PATRIC" id="fig|1117379.3.peg.3950"/>
<comment type="similarity">
    <text evidence="7">Belongs to the CobU/CobP family.</text>
</comment>
<evidence type="ECO:0000256" key="9">
    <source>
        <dbReference type="ARBA" id="ARBA00012523"/>
    </source>
</evidence>
<dbReference type="OrthoDB" id="9799422at2"/>
<evidence type="ECO:0000256" key="4">
    <source>
        <dbReference type="ARBA" id="ARBA00003889"/>
    </source>
</evidence>
<evidence type="ECO:0000256" key="18">
    <source>
        <dbReference type="PIRSR" id="PIRSR006135-1"/>
    </source>
</evidence>
<feature type="binding site" evidence="19">
    <location>
        <position position="92"/>
    </location>
    <ligand>
        <name>GTP</name>
        <dbReference type="ChEBI" id="CHEBI:37565"/>
    </ligand>
</feature>
<keyword evidence="14" id="KW-0067">ATP-binding</keyword>
<proteinExistence type="inferred from homology"/>
<dbReference type="PANTHER" id="PTHR34848:SF1">
    <property type="entry name" value="BIFUNCTIONAL ADENOSYLCOBALAMIN BIOSYNTHESIS PROTEIN COBU"/>
    <property type="match status" value="1"/>
</dbReference>
<dbReference type="Pfam" id="PF02283">
    <property type="entry name" value="CobU"/>
    <property type="match status" value="1"/>
</dbReference>
<dbReference type="GO" id="GO:0009236">
    <property type="term" value="P:cobalamin biosynthetic process"/>
    <property type="evidence" value="ECO:0007669"/>
    <property type="project" value="UniProtKB-UniPathway"/>
</dbReference>
<dbReference type="GO" id="GO:0008820">
    <property type="term" value="F:cobinamide phosphate guanylyltransferase activity"/>
    <property type="evidence" value="ECO:0007669"/>
    <property type="project" value="UniProtKB-EC"/>
</dbReference>
<dbReference type="GO" id="GO:0043752">
    <property type="term" value="F:adenosylcobinamide kinase activity"/>
    <property type="evidence" value="ECO:0007669"/>
    <property type="project" value="UniProtKB-EC"/>
</dbReference>
<dbReference type="PANTHER" id="PTHR34848">
    <property type="match status" value="1"/>
</dbReference>
<evidence type="ECO:0000256" key="3">
    <source>
        <dbReference type="ARBA" id="ARBA00001522"/>
    </source>
</evidence>
<dbReference type="InterPro" id="IPR027417">
    <property type="entry name" value="P-loop_NTPase"/>
</dbReference>
<feature type="active site" description="GMP-histidine intermediate" evidence="18">
    <location>
        <position position="56"/>
    </location>
</feature>
<dbReference type="EC" id="2.7.1.156" evidence="8"/>
<name>K6C3K3_9BACI</name>
<evidence type="ECO:0000256" key="15">
    <source>
        <dbReference type="ARBA" id="ARBA00023134"/>
    </source>
</evidence>
<evidence type="ECO:0000256" key="6">
    <source>
        <dbReference type="ARBA" id="ARBA00005159"/>
    </source>
</evidence>
<gene>
    <name evidence="20" type="ORF">BABA_19071</name>
</gene>
<keyword evidence="20" id="KW-0548">Nucleotidyltransferase</keyword>
<dbReference type="eggNOG" id="COG2087">
    <property type="taxonomic scope" value="Bacteria"/>
</dbReference>